<comment type="caution">
    <text evidence="2">The sequence shown here is derived from an EMBL/GenBank/DDBJ whole genome shotgun (WGS) entry which is preliminary data.</text>
</comment>
<dbReference type="EMBL" id="JFAX01000001">
    <property type="protein sequence ID" value="EXI69829.1"/>
    <property type="molecule type" value="Genomic_DNA"/>
</dbReference>
<sequence>MLRRRNADAEQQFAGARLGAVAAILGKAGFEVGGVHVVGLARVGVGVDGVLLEHAGPHLLMPHHDDVDHPLLLEGELVLAQVGHALVDVLRDVAGSGFELASENLHQGRLARAIGADQSVTIALAELERDVLEEGARPELHGDVVGDEHEGTSGRSMT</sequence>
<evidence type="ECO:0000256" key="1">
    <source>
        <dbReference type="SAM" id="MobiDB-lite"/>
    </source>
</evidence>
<feature type="region of interest" description="Disordered" evidence="1">
    <location>
        <begin position="135"/>
        <end position="158"/>
    </location>
</feature>
<gene>
    <name evidence="2" type="ORF">AW08_00322</name>
</gene>
<accession>A0A011PTY7</accession>
<protein>
    <submittedName>
        <fullName evidence="2">Uncharacterized protein</fullName>
    </submittedName>
</protein>
<organism evidence="2 3">
    <name type="scientific">Candidatus Accumulibacter adjunctus</name>
    <dbReference type="NCBI Taxonomy" id="1454001"/>
    <lineage>
        <taxon>Bacteria</taxon>
        <taxon>Pseudomonadati</taxon>
        <taxon>Pseudomonadota</taxon>
        <taxon>Betaproteobacteria</taxon>
        <taxon>Candidatus Accumulibacter</taxon>
    </lineage>
</organism>
<dbReference type="AlphaFoldDB" id="A0A011PTY7"/>
<evidence type="ECO:0000313" key="3">
    <source>
        <dbReference type="Proteomes" id="UP000020218"/>
    </source>
</evidence>
<keyword evidence="3" id="KW-1185">Reference proteome</keyword>
<dbReference type="Proteomes" id="UP000020218">
    <property type="component" value="Unassembled WGS sequence"/>
</dbReference>
<reference evidence="2" key="1">
    <citation type="submission" date="2014-02" db="EMBL/GenBank/DDBJ databases">
        <title>Expanding our view of genomic diversity in Candidatus Accumulibacter clades.</title>
        <authorList>
            <person name="Skennerton C.T."/>
            <person name="Barr J.J."/>
            <person name="Slater F.R."/>
            <person name="Bond P.L."/>
            <person name="Tyson G.W."/>
        </authorList>
    </citation>
    <scope>NUCLEOTIDE SEQUENCE [LARGE SCALE GENOMIC DNA]</scope>
</reference>
<name>A0A011PTY7_9PROT</name>
<evidence type="ECO:0000313" key="2">
    <source>
        <dbReference type="EMBL" id="EXI69829.1"/>
    </source>
</evidence>
<proteinExistence type="predicted"/>
<feature type="compositionally biased region" description="Basic and acidic residues" evidence="1">
    <location>
        <begin position="135"/>
        <end position="152"/>
    </location>
</feature>